<feature type="chain" id="PRO_5042953080" description="Cellulase (Glycosyl hydrolase family 5)" evidence="1">
    <location>
        <begin position="23"/>
        <end position="355"/>
    </location>
</feature>
<dbReference type="EMBL" id="CP136920">
    <property type="protein sequence ID" value="WOO40151.1"/>
    <property type="molecule type" value="Genomic_DNA"/>
</dbReference>
<dbReference type="AlphaFoldDB" id="A0AAQ3L6V8"/>
<proteinExistence type="predicted"/>
<evidence type="ECO:0000313" key="2">
    <source>
        <dbReference type="EMBL" id="WOO40151.1"/>
    </source>
</evidence>
<dbReference type="Gene3D" id="3.20.20.80">
    <property type="entry name" value="Glycosidases"/>
    <property type="match status" value="1"/>
</dbReference>
<dbReference type="RefSeq" id="WP_317832277.1">
    <property type="nucleotide sequence ID" value="NZ_CP136920.1"/>
</dbReference>
<dbReference type="Proteomes" id="UP001304300">
    <property type="component" value="Chromosome"/>
</dbReference>
<keyword evidence="3" id="KW-1185">Reference proteome</keyword>
<dbReference type="KEGG" id="puo:RZN69_16135"/>
<reference evidence="2 3" key="1">
    <citation type="submission" date="2023-10" db="EMBL/GenBank/DDBJ databases">
        <title>Rubellicoccus peritrichatus gen. nov., sp. nov., isolated from an algae of coral reef tank.</title>
        <authorList>
            <person name="Luo J."/>
        </authorList>
    </citation>
    <scope>NUCLEOTIDE SEQUENCE [LARGE SCALE GENOMIC DNA]</scope>
    <source>
        <strain evidence="2 3">CR14</strain>
    </source>
</reference>
<dbReference type="SUPFAM" id="SSF51445">
    <property type="entry name" value="(Trans)glycosidases"/>
    <property type="match status" value="1"/>
</dbReference>
<organism evidence="2 3">
    <name type="scientific">Rubellicoccus peritrichatus</name>
    <dbReference type="NCBI Taxonomy" id="3080537"/>
    <lineage>
        <taxon>Bacteria</taxon>
        <taxon>Pseudomonadati</taxon>
        <taxon>Verrucomicrobiota</taxon>
        <taxon>Opitutia</taxon>
        <taxon>Puniceicoccales</taxon>
        <taxon>Cerasicoccaceae</taxon>
        <taxon>Rubellicoccus</taxon>
    </lineage>
</organism>
<dbReference type="InterPro" id="IPR017853">
    <property type="entry name" value="GH"/>
</dbReference>
<sequence>MQKALVALTLITCLFLGAGLDAQPWTQEKANAWLAEQPWIAGFNYVPSYAVNSLEQWQEESFDLEVIERELTWGAEIGYRGVRVFLPYTVWKADRDGLFKRFDQFAGICDKLELKIVPVILDDCAFGEPAVLESKVGPQREPIPGMILSSWVPSPGNNVPLNPEGVKEIQRYLEDWLNRYADSKSILFWDLFNEPLHSAKVGSPEMLQAIFWKAWQSRPSQPLTVGVWSDNVKLNSIIYTHSDILSFHTYGDTSQIKRMIELMQAQNRPVVCSEWMARPLKSDFEKDLPLFKVKKVMCFQWGLVNGRTQAQFPWWNKPGQKEGIDKAGWFHDVLHTDGTAYRESEITFLKAFLAK</sequence>
<name>A0AAQ3L6V8_9BACT</name>
<evidence type="ECO:0008006" key="4">
    <source>
        <dbReference type="Google" id="ProtNLM"/>
    </source>
</evidence>
<evidence type="ECO:0000256" key="1">
    <source>
        <dbReference type="SAM" id="SignalP"/>
    </source>
</evidence>
<evidence type="ECO:0000313" key="3">
    <source>
        <dbReference type="Proteomes" id="UP001304300"/>
    </source>
</evidence>
<feature type="signal peptide" evidence="1">
    <location>
        <begin position="1"/>
        <end position="22"/>
    </location>
</feature>
<gene>
    <name evidence="2" type="ORF">RZN69_16135</name>
</gene>
<accession>A0AAQ3L6V8</accession>
<protein>
    <recommendedName>
        <fullName evidence="4">Cellulase (Glycosyl hydrolase family 5)</fullName>
    </recommendedName>
</protein>
<keyword evidence="1" id="KW-0732">Signal</keyword>